<dbReference type="InterPro" id="IPR006016">
    <property type="entry name" value="UspA"/>
</dbReference>
<dbReference type="AlphaFoldDB" id="A0A6B0ST42"/>
<dbReference type="PRINTS" id="PR01438">
    <property type="entry name" value="UNVRSLSTRESS"/>
</dbReference>
<evidence type="ECO:0000313" key="4">
    <source>
        <dbReference type="Proteomes" id="UP000437065"/>
    </source>
</evidence>
<feature type="domain" description="UspA" evidence="2">
    <location>
        <begin position="1"/>
        <end position="139"/>
    </location>
</feature>
<dbReference type="SUPFAM" id="SSF52402">
    <property type="entry name" value="Adenine nucleotide alpha hydrolases-like"/>
    <property type="match status" value="1"/>
</dbReference>
<evidence type="ECO:0000313" key="3">
    <source>
        <dbReference type="EMBL" id="MXR42118.1"/>
    </source>
</evidence>
<name>A0A6B0ST42_9EURY</name>
<dbReference type="Gene3D" id="3.40.50.620">
    <property type="entry name" value="HUPs"/>
    <property type="match status" value="1"/>
</dbReference>
<evidence type="ECO:0000256" key="1">
    <source>
        <dbReference type="ARBA" id="ARBA00008791"/>
    </source>
</evidence>
<dbReference type="Proteomes" id="UP000437065">
    <property type="component" value="Unassembled WGS sequence"/>
</dbReference>
<protein>
    <submittedName>
        <fullName evidence="3">Universal stress protein</fullName>
    </submittedName>
</protein>
<comment type="caution">
    <text evidence="3">The sequence shown here is derived from an EMBL/GenBank/DDBJ whole genome shotgun (WGS) entry which is preliminary data.</text>
</comment>
<evidence type="ECO:0000259" key="2">
    <source>
        <dbReference type="Pfam" id="PF00582"/>
    </source>
</evidence>
<dbReference type="InterPro" id="IPR006015">
    <property type="entry name" value="Universal_stress_UspA"/>
</dbReference>
<keyword evidence="4" id="KW-1185">Reference proteome</keyword>
<comment type="similarity">
    <text evidence="1">Belongs to the universal stress protein A family.</text>
</comment>
<dbReference type="InterPro" id="IPR014729">
    <property type="entry name" value="Rossmann-like_a/b/a_fold"/>
</dbReference>
<dbReference type="Pfam" id="PF00582">
    <property type="entry name" value="Usp"/>
    <property type="match status" value="1"/>
</dbReference>
<sequence>MIERVLVPMDESETAERALRHALEAHPEAEIVVLHVVGEPSGMMGAAAGMALQEDAEQAAEDAADDLFSRAEEIAAEYDATVETEVGWGNAAKEIVRLAEGVDLLVIGAHTGGVAERLFVGNVARSIVQNSPVPVTVVH</sequence>
<proteinExistence type="inferred from homology"/>
<dbReference type="OrthoDB" id="105697at2157"/>
<accession>A0A6B0ST42</accession>
<dbReference type="PANTHER" id="PTHR46268">
    <property type="entry name" value="STRESS RESPONSE PROTEIN NHAX"/>
    <property type="match status" value="1"/>
</dbReference>
<gene>
    <name evidence="3" type="ORF">GRX01_12305</name>
</gene>
<dbReference type="PANTHER" id="PTHR46268:SF24">
    <property type="entry name" value="UNIVERSAL STRESS PROTEIN"/>
    <property type="match status" value="1"/>
</dbReference>
<reference evidence="3 4" key="1">
    <citation type="submission" date="2019-12" db="EMBL/GenBank/DDBJ databases">
        <title>Isolation and characterization of three novel carbon monoxide-oxidizing members of Halobacteria from salione crusts and soils.</title>
        <authorList>
            <person name="Myers M.R."/>
            <person name="King G.M."/>
        </authorList>
    </citation>
    <scope>NUCLEOTIDE SEQUENCE [LARGE SCALE GENOMIC DNA]</scope>
    <source>
        <strain evidence="3 4">WSA2</strain>
    </source>
</reference>
<dbReference type="EMBL" id="WUUS01000007">
    <property type="protein sequence ID" value="MXR42118.1"/>
    <property type="molecule type" value="Genomic_DNA"/>
</dbReference>
<organism evidence="3 4">
    <name type="scientific">Halobaculum saliterrae</name>
    <dbReference type="NCBI Taxonomy" id="2073113"/>
    <lineage>
        <taxon>Archaea</taxon>
        <taxon>Methanobacteriati</taxon>
        <taxon>Methanobacteriota</taxon>
        <taxon>Stenosarchaea group</taxon>
        <taxon>Halobacteria</taxon>
        <taxon>Halobacteriales</taxon>
        <taxon>Haloferacaceae</taxon>
        <taxon>Halobaculum</taxon>
    </lineage>
</organism>
<dbReference type="RefSeq" id="WP_159667774.1">
    <property type="nucleotide sequence ID" value="NZ_WUUS01000007.1"/>
</dbReference>
<dbReference type="CDD" id="cd00293">
    <property type="entry name" value="USP-like"/>
    <property type="match status" value="1"/>
</dbReference>